<feature type="domain" description="RRM" evidence="4">
    <location>
        <begin position="130"/>
        <end position="207"/>
    </location>
</feature>
<sequence length="510" mass="55638">MSTPLGITSPTPSDRYFDFSRPTNSVRVNKIPPQGVECPRIKLAGQITDTFPSIVHRREVAALFSTLAGEIRSYQDVGDSGTLEITFCNHDAATKALCMNGYTVAGAALSVMPVNATSLADTKQNADDRRNLYVLGLPFALTKNEFASLFSRFGTVSHCVILATVDNSSRRRGFVVMSTHGEAKQALIGLTRTQLKGHTIDVSWAVVQRSQGYLQPHKSTLKLTIYGTGFLDGGDRAMLLDARSHVHTSGASHHDRRSFPSSDSSDSSSGSSEPDPAPLKTSSMPTSSLLVTNLPTLLFSQIQDLHPLFYPFGPIEKLEIVDILPTGTMSVIVRYTTSTIAQEAKEALHGQRYGINQLEVRFVQTSTTVVNCDPSCDSIPSARDPAAYLHSHPRTHARFLLGPTASSFQHDNLKTCGFSRSGLMHESLFSSPASPPSFSVLRDHNSSRLCLINSRKVAIYGCKVWSGSPFSFRRWSGDSPQRNQGFAVGHYPAFAEEACFTGYSYENFPA</sequence>
<name>A0A0C9Y888_9AGAR</name>
<dbReference type="Gene3D" id="3.30.70.330">
    <property type="match status" value="2"/>
</dbReference>
<evidence type="ECO:0000313" key="6">
    <source>
        <dbReference type="Proteomes" id="UP000054477"/>
    </source>
</evidence>
<feature type="region of interest" description="Disordered" evidence="3">
    <location>
        <begin position="248"/>
        <end position="284"/>
    </location>
</feature>
<gene>
    <name evidence="5" type="ORF">K443DRAFT_3176</name>
</gene>
<keyword evidence="1 2" id="KW-0694">RNA-binding</keyword>
<dbReference type="PROSITE" id="PS50102">
    <property type="entry name" value="RRM"/>
    <property type="match status" value="2"/>
</dbReference>
<proteinExistence type="predicted"/>
<dbReference type="AlphaFoldDB" id="A0A0C9Y888"/>
<dbReference type="Pfam" id="PF00076">
    <property type="entry name" value="RRM_1"/>
    <property type="match status" value="2"/>
</dbReference>
<evidence type="ECO:0000256" key="3">
    <source>
        <dbReference type="SAM" id="MobiDB-lite"/>
    </source>
</evidence>
<dbReference type="InterPro" id="IPR000504">
    <property type="entry name" value="RRM_dom"/>
</dbReference>
<dbReference type="GO" id="GO:0005634">
    <property type="term" value="C:nucleus"/>
    <property type="evidence" value="ECO:0007669"/>
    <property type="project" value="TreeGrafter"/>
</dbReference>
<dbReference type="SMART" id="SM00360">
    <property type="entry name" value="RRM"/>
    <property type="match status" value="2"/>
</dbReference>
<evidence type="ECO:0000256" key="2">
    <source>
        <dbReference type="PROSITE-ProRule" id="PRU00176"/>
    </source>
</evidence>
<organism evidence="5 6">
    <name type="scientific">Laccaria amethystina LaAM-08-1</name>
    <dbReference type="NCBI Taxonomy" id="1095629"/>
    <lineage>
        <taxon>Eukaryota</taxon>
        <taxon>Fungi</taxon>
        <taxon>Dikarya</taxon>
        <taxon>Basidiomycota</taxon>
        <taxon>Agaricomycotina</taxon>
        <taxon>Agaricomycetes</taxon>
        <taxon>Agaricomycetidae</taxon>
        <taxon>Agaricales</taxon>
        <taxon>Agaricineae</taxon>
        <taxon>Hydnangiaceae</taxon>
        <taxon>Laccaria</taxon>
    </lineage>
</organism>
<evidence type="ECO:0000256" key="1">
    <source>
        <dbReference type="ARBA" id="ARBA00022884"/>
    </source>
</evidence>
<keyword evidence="6" id="KW-1185">Reference proteome</keyword>
<dbReference type="HOGENOM" id="CLU_534253_0_0_1"/>
<dbReference type="GO" id="GO:0003729">
    <property type="term" value="F:mRNA binding"/>
    <property type="evidence" value="ECO:0007669"/>
    <property type="project" value="TreeGrafter"/>
</dbReference>
<reference evidence="6" key="2">
    <citation type="submission" date="2015-01" db="EMBL/GenBank/DDBJ databases">
        <title>Evolutionary Origins and Diversification of the Mycorrhizal Mutualists.</title>
        <authorList>
            <consortium name="DOE Joint Genome Institute"/>
            <consortium name="Mycorrhizal Genomics Consortium"/>
            <person name="Kohler A."/>
            <person name="Kuo A."/>
            <person name="Nagy L.G."/>
            <person name="Floudas D."/>
            <person name="Copeland A."/>
            <person name="Barry K.W."/>
            <person name="Cichocki N."/>
            <person name="Veneault-Fourrey C."/>
            <person name="LaButti K."/>
            <person name="Lindquist E.A."/>
            <person name="Lipzen A."/>
            <person name="Lundell T."/>
            <person name="Morin E."/>
            <person name="Murat C."/>
            <person name="Riley R."/>
            <person name="Ohm R."/>
            <person name="Sun H."/>
            <person name="Tunlid A."/>
            <person name="Henrissat B."/>
            <person name="Grigoriev I.V."/>
            <person name="Hibbett D.S."/>
            <person name="Martin F."/>
        </authorList>
    </citation>
    <scope>NUCLEOTIDE SEQUENCE [LARGE SCALE GENOMIC DNA]</scope>
    <source>
        <strain evidence="6">LaAM-08-1</strain>
    </source>
</reference>
<dbReference type="InterPro" id="IPR035979">
    <property type="entry name" value="RBD_domain_sf"/>
</dbReference>
<dbReference type="PANTHER" id="PTHR48025:SF1">
    <property type="entry name" value="RRM DOMAIN-CONTAINING PROTEIN"/>
    <property type="match status" value="1"/>
</dbReference>
<dbReference type="CDD" id="cd00590">
    <property type="entry name" value="RRM_SF"/>
    <property type="match status" value="1"/>
</dbReference>
<dbReference type="InterPro" id="IPR012677">
    <property type="entry name" value="Nucleotide-bd_a/b_plait_sf"/>
</dbReference>
<dbReference type="EMBL" id="KN838553">
    <property type="protein sequence ID" value="KIK06402.1"/>
    <property type="molecule type" value="Genomic_DNA"/>
</dbReference>
<accession>A0A0C9Y888</accession>
<dbReference type="PANTHER" id="PTHR48025">
    <property type="entry name" value="OS02G0815200 PROTEIN"/>
    <property type="match status" value="1"/>
</dbReference>
<protein>
    <recommendedName>
        <fullName evidence="4">RRM domain-containing protein</fullName>
    </recommendedName>
</protein>
<dbReference type="Proteomes" id="UP000054477">
    <property type="component" value="Unassembled WGS sequence"/>
</dbReference>
<evidence type="ECO:0000259" key="4">
    <source>
        <dbReference type="PROSITE" id="PS50102"/>
    </source>
</evidence>
<dbReference type="InterPro" id="IPR050502">
    <property type="entry name" value="Euk_RNA-bind_prot"/>
</dbReference>
<reference evidence="5 6" key="1">
    <citation type="submission" date="2014-04" db="EMBL/GenBank/DDBJ databases">
        <authorList>
            <consortium name="DOE Joint Genome Institute"/>
            <person name="Kuo A."/>
            <person name="Kohler A."/>
            <person name="Nagy L.G."/>
            <person name="Floudas D."/>
            <person name="Copeland A."/>
            <person name="Barry K.W."/>
            <person name="Cichocki N."/>
            <person name="Veneault-Fourrey C."/>
            <person name="LaButti K."/>
            <person name="Lindquist E.A."/>
            <person name="Lipzen A."/>
            <person name="Lundell T."/>
            <person name="Morin E."/>
            <person name="Murat C."/>
            <person name="Sun H."/>
            <person name="Tunlid A."/>
            <person name="Henrissat B."/>
            <person name="Grigoriev I.V."/>
            <person name="Hibbett D.S."/>
            <person name="Martin F."/>
            <person name="Nordberg H.P."/>
            <person name="Cantor M.N."/>
            <person name="Hua S.X."/>
        </authorList>
    </citation>
    <scope>NUCLEOTIDE SEQUENCE [LARGE SCALE GENOMIC DNA]</scope>
    <source>
        <strain evidence="5 6">LaAM-08-1</strain>
    </source>
</reference>
<feature type="domain" description="RRM" evidence="4">
    <location>
        <begin position="287"/>
        <end position="365"/>
    </location>
</feature>
<evidence type="ECO:0000313" key="5">
    <source>
        <dbReference type="EMBL" id="KIK06402.1"/>
    </source>
</evidence>
<feature type="compositionally biased region" description="Low complexity" evidence="3">
    <location>
        <begin position="259"/>
        <end position="274"/>
    </location>
</feature>
<dbReference type="OrthoDB" id="6159137at2759"/>
<dbReference type="STRING" id="1095629.A0A0C9Y888"/>
<dbReference type="SUPFAM" id="SSF54928">
    <property type="entry name" value="RNA-binding domain, RBD"/>
    <property type="match status" value="2"/>
</dbReference>